<organism evidence="1 2">
    <name type="scientific">Vitis vinifera</name>
    <name type="common">Grape</name>
    <dbReference type="NCBI Taxonomy" id="29760"/>
    <lineage>
        <taxon>Eukaryota</taxon>
        <taxon>Viridiplantae</taxon>
        <taxon>Streptophyta</taxon>
        <taxon>Embryophyta</taxon>
        <taxon>Tracheophyta</taxon>
        <taxon>Spermatophyta</taxon>
        <taxon>Magnoliopsida</taxon>
        <taxon>eudicotyledons</taxon>
        <taxon>Gunneridae</taxon>
        <taxon>Pentapetalae</taxon>
        <taxon>rosids</taxon>
        <taxon>Vitales</taxon>
        <taxon>Vitaceae</taxon>
        <taxon>Viteae</taxon>
        <taxon>Vitis</taxon>
    </lineage>
</organism>
<dbReference type="Proteomes" id="UP000288805">
    <property type="component" value="Unassembled WGS sequence"/>
</dbReference>
<sequence length="43" mass="4888">MLMLFYICLKMDDSLLTLGEPPRKGASSYLSYPYLPHLIIIVA</sequence>
<name>A0A438H385_VITVI</name>
<protein>
    <submittedName>
        <fullName evidence="1">Uncharacterized protein</fullName>
    </submittedName>
</protein>
<reference evidence="1 2" key="1">
    <citation type="journal article" date="2018" name="PLoS Genet.">
        <title>Population sequencing reveals clonal diversity and ancestral inbreeding in the grapevine cultivar Chardonnay.</title>
        <authorList>
            <person name="Roach M.J."/>
            <person name="Johnson D.L."/>
            <person name="Bohlmann J."/>
            <person name="van Vuuren H.J."/>
            <person name="Jones S.J."/>
            <person name="Pretorius I.S."/>
            <person name="Schmidt S.A."/>
            <person name="Borneman A.R."/>
        </authorList>
    </citation>
    <scope>NUCLEOTIDE SEQUENCE [LARGE SCALE GENOMIC DNA]</scope>
    <source>
        <strain evidence="2">cv. Chardonnay</strain>
        <tissue evidence="1">Leaf</tissue>
    </source>
</reference>
<dbReference type="AlphaFoldDB" id="A0A438H385"/>
<evidence type="ECO:0000313" key="1">
    <source>
        <dbReference type="EMBL" id="RVW78859.1"/>
    </source>
</evidence>
<gene>
    <name evidence="1" type="ORF">CK203_043139</name>
</gene>
<dbReference type="EMBL" id="QGNW01000289">
    <property type="protein sequence ID" value="RVW78859.1"/>
    <property type="molecule type" value="Genomic_DNA"/>
</dbReference>
<evidence type="ECO:0000313" key="2">
    <source>
        <dbReference type="Proteomes" id="UP000288805"/>
    </source>
</evidence>
<comment type="caution">
    <text evidence="1">The sequence shown here is derived from an EMBL/GenBank/DDBJ whole genome shotgun (WGS) entry which is preliminary data.</text>
</comment>
<proteinExistence type="predicted"/>
<accession>A0A438H385</accession>